<name>A0AAD7MPM1_9AGAR</name>
<keyword evidence="3" id="KW-1185">Reference proteome</keyword>
<evidence type="ECO:0008006" key="4">
    <source>
        <dbReference type="Google" id="ProtNLM"/>
    </source>
</evidence>
<proteinExistence type="predicted"/>
<organism evidence="2 3">
    <name type="scientific">Mycena metata</name>
    <dbReference type="NCBI Taxonomy" id="1033252"/>
    <lineage>
        <taxon>Eukaryota</taxon>
        <taxon>Fungi</taxon>
        <taxon>Dikarya</taxon>
        <taxon>Basidiomycota</taxon>
        <taxon>Agaricomycotina</taxon>
        <taxon>Agaricomycetes</taxon>
        <taxon>Agaricomycetidae</taxon>
        <taxon>Agaricales</taxon>
        <taxon>Marasmiineae</taxon>
        <taxon>Mycenaceae</taxon>
        <taxon>Mycena</taxon>
    </lineage>
</organism>
<dbReference type="Proteomes" id="UP001215598">
    <property type="component" value="Unassembled WGS sequence"/>
</dbReference>
<dbReference type="EMBL" id="JARKIB010000186">
    <property type="protein sequence ID" value="KAJ7726515.1"/>
    <property type="molecule type" value="Genomic_DNA"/>
</dbReference>
<dbReference type="AlphaFoldDB" id="A0AAD7MPM1"/>
<sequence>MPVNEWLKFILIMVCLLLLSRVPVSGSRMIQFQPQLRKPVTCDQFGFWTLAPARPSHSQLAPVIAYAASHDTRRSRPGYALTLPLQLLVSWPTALLHAAAIQIKIVERLNR</sequence>
<evidence type="ECO:0000256" key="1">
    <source>
        <dbReference type="SAM" id="SignalP"/>
    </source>
</evidence>
<feature type="signal peptide" evidence="1">
    <location>
        <begin position="1"/>
        <end position="26"/>
    </location>
</feature>
<keyword evidence="1" id="KW-0732">Signal</keyword>
<evidence type="ECO:0000313" key="2">
    <source>
        <dbReference type="EMBL" id="KAJ7726515.1"/>
    </source>
</evidence>
<feature type="chain" id="PRO_5041968520" description="Secreted protein" evidence="1">
    <location>
        <begin position="27"/>
        <end position="111"/>
    </location>
</feature>
<evidence type="ECO:0000313" key="3">
    <source>
        <dbReference type="Proteomes" id="UP001215598"/>
    </source>
</evidence>
<reference evidence="2" key="1">
    <citation type="submission" date="2023-03" db="EMBL/GenBank/DDBJ databases">
        <title>Massive genome expansion in bonnet fungi (Mycena s.s.) driven by repeated elements and novel gene families across ecological guilds.</title>
        <authorList>
            <consortium name="Lawrence Berkeley National Laboratory"/>
            <person name="Harder C.B."/>
            <person name="Miyauchi S."/>
            <person name="Viragh M."/>
            <person name="Kuo A."/>
            <person name="Thoen E."/>
            <person name="Andreopoulos B."/>
            <person name="Lu D."/>
            <person name="Skrede I."/>
            <person name="Drula E."/>
            <person name="Henrissat B."/>
            <person name="Morin E."/>
            <person name="Kohler A."/>
            <person name="Barry K."/>
            <person name="LaButti K."/>
            <person name="Morin E."/>
            <person name="Salamov A."/>
            <person name="Lipzen A."/>
            <person name="Mereny Z."/>
            <person name="Hegedus B."/>
            <person name="Baldrian P."/>
            <person name="Stursova M."/>
            <person name="Weitz H."/>
            <person name="Taylor A."/>
            <person name="Grigoriev I.V."/>
            <person name="Nagy L.G."/>
            <person name="Martin F."/>
            <person name="Kauserud H."/>
        </authorList>
    </citation>
    <scope>NUCLEOTIDE SEQUENCE</scope>
    <source>
        <strain evidence="2">CBHHK182m</strain>
    </source>
</reference>
<accession>A0AAD7MPM1</accession>
<protein>
    <recommendedName>
        <fullName evidence="4">Secreted protein</fullName>
    </recommendedName>
</protein>
<comment type="caution">
    <text evidence="2">The sequence shown here is derived from an EMBL/GenBank/DDBJ whole genome shotgun (WGS) entry which is preliminary data.</text>
</comment>
<gene>
    <name evidence="2" type="ORF">B0H16DRAFT_265690</name>
</gene>